<dbReference type="GO" id="GO:0005524">
    <property type="term" value="F:ATP binding"/>
    <property type="evidence" value="ECO:0007669"/>
    <property type="project" value="TreeGrafter"/>
</dbReference>
<dbReference type="PANTHER" id="PTHR42307">
    <property type="entry name" value="PUP DEAMIDASE/DEPUPYLASE"/>
    <property type="match status" value="1"/>
</dbReference>
<dbReference type="EC" id="6.3.2.-" evidence="3"/>
<protein>
    <submittedName>
        <fullName evidence="3">Proteasome accessory factor PafA2</fullName>
        <ecNumber evidence="3">6.3.2.-</ecNumber>
    </submittedName>
</protein>
<evidence type="ECO:0000313" key="3">
    <source>
        <dbReference type="EMBL" id="KFI71493.1"/>
    </source>
</evidence>
<dbReference type="AlphaFoldDB" id="A0A087BKE3"/>
<feature type="active site" description="Proton acceptor" evidence="2">
    <location>
        <position position="94"/>
    </location>
</feature>
<dbReference type="GO" id="GO:0008233">
    <property type="term" value="F:peptidase activity"/>
    <property type="evidence" value="ECO:0007669"/>
    <property type="project" value="InterPro"/>
</dbReference>
<reference evidence="3 4" key="1">
    <citation type="submission" date="2014-03" db="EMBL/GenBank/DDBJ databases">
        <title>Genomics of Bifidobacteria.</title>
        <authorList>
            <person name="Ventura M."/>
            <person name="Milani C."/>
            <person name="Lugli G.A."/>
        </authorList>
    </citation>
    <scope>NUCLEOTIDE SEQUENCE [LARGE SCALE GENOMIC DNA]</scope>
    <source>
        <strain evidence="3 4">LMG 11341</strain>
    </source>
</reference>
<dbReference type="GO" id="GO:0070490">
    <property type="term" value="P:protein pupylation"/>
    <property type="evidence" value="ECO:0007669"/>
    <property type="project" value="TreeGrafter"/>
</dbReference>
<dbReference type="Proteomes" id="UP000029060">
    <property type="component" value="Unassembled WGS sequence"/>
</dbReference>
<dbReference type="OrthoDB" id="9760627at2"/>
<evidence type="ECO:0000256" key="1">
    <source>
        <dbReference type="ARBA" id="ARBA00009114"/>
    </source>
</evidence>
<comment type="caution">
    <text evidence="3">The sequence shown here is derived from an EMBL/GenBank/DDBJ whole genome shotgun (WGS) entry which is preliminary data.</text>
</comment>
<dbReference type="EMBL" id="JGZC01000001">
    <property type="protein sequence ID" value="KFI71493.1"/>
    <property type="molecule type" value="Genomic_DNA"/>
</dbReference>
<dbReference type="PANTHER" id="PTHR42307:SF2">
    <property type="entry name" value="PUP DEAMIDASE_DEPUPYLASE"/>
    <property type="match status" value="1"/>
</dbReference>
<dbReference type="GO" id="GO:0016874">
    <property type="term" value="F:ligase activity"/>
    <property type="evidence" value="ECO:0007669"/>
    <property type="project" value="UniProtKB-KW"/>
</dbReference>
<dbReference type="eggNOG" id="COG4122">
    <property type="taxonomic scope" value="Bacteria"/>
</dbReference>
<dbReference type="PIRSF" id="PIRSF018077">
    <property type="entry name" value="UCP018077"/>
    <property type="match status" value="1"/>
</dbReference>
<dbReference type="NCBIfam" id="TIGR03688">
    <property type="entry name" value="depupylase_Dop"/>
    <property type="match status" value="1"/>
</dbReference>
<dbReference type="Pfam" id="PF03136">
    <property type="entry name" value="Pup_ligase"/>
    <property type="match status" value="1"/>
</dbReference>
<dbReference type="InterPro" id="IPR004347">
    <property type="entry name" value="Pup_ligase/deamidase"/>
</dbReference>
<accession>A0A087BKE3</accession>
<dbReference type="GO" id="GO:0016811">
    <property type="term" value="F:hydrolase activity, acting on carbon-nitrogen (but not peptide) bonds, in linear amides"/>
    <property type="evidence" value="ECO:0007669"/>
    <property type="project" value="InterPro"/>
</dbReference>
<dbReference type="GO" id="GO:0000502">
    <property type="term" value="C:proteasome complex"/>
    <property type="evidence" value="ECO:0007669"/>
    <property type="project" value="UniProtKB-KW"/>
</dbReference>
<keyword evidence="4" id="KW-1185">Reference proteome</keyword>
<sequence>MSVLRVMGTETEYAVSQVGAAHYQPVRLSFDVVGAAADTRTRHIRWDYRQEDPVNDARGTRLDRAAARPEMLTDSPQLNIVNVIAPNGGRIYVDHAHPEYSAPETVDPFQAVAYDHAGDRLMLAAVCQASHVTGHVIALHRNNVDGKGASWGTHENYMMLRRVPFDDVAGLMTAHFISRQIWAGSGRVGVGERSEEPGYQLSQRADYIHAKIGLQTTFDRPIINTRDESHSTGEYRRLHVIVGDANRMDVPQALKLGVTSMLLWMLEHADEAGFDVHGLIEGLRLADPVEAMHTVSHDLGLEAELPLEHGGSITAWQMQVRLRGAVYAVASMVLGTDTKGEPAWEDRQTRNIMAMWGQALADIAAIRHASDDERLAMRAEAGRVEWLFKWQLLERMRRRLGGADWSDPRLAAIDLRWAALDPAESIYAKVESKTERVVDDQGLDHAASAAPEETRAWLRAELVRRFPDEIVAASWSHITVRRPEALRDTLDNVYGNASAERVRAVGRDGLVDLDMSDPLAFGAARTRDALEHAGSASQALGAISGRS</sequence>
<organism evidence="3 4">
    <name type="scientific">Bifidobacterium merycicum</name>
    <dbReference type="NCBI Taxonomy" id="78345"/>
    <lineage>
        <taxon>Bacteria</taxon>
        <taxon>Bacillati</taxon>
        <taxon>Actinomycetota</taxon>
        <taxon>Actinomycetes</taxon>
        <taxon>Bifidobacteriales</taxon>
        <taxon>Bifidobacteriaceae</taxon>
        <taxon>Bifidobacterium</taxon>
    </lineage>
</organism>
<keyword evidence="3" id="KW-0436">Ligase</keyword>
<comment type="similarity">
    <text evidence="1">Belongs to the Pup ligase/Pup deamidase family. Pup deamidase subfamily.</text>
</comment>
<dbReference type="InterPro" id="IPR022366">
    <property type="entry name" value="Pup_deamidase"/>
</dbReference>
<keyword evidence="3" id="KW-0647">Proteasome</keyword>
<evidence type="ECO:0000313" key="4">
    <source>
        <dbReference type="Proteomes" id="UP000029060"/>
    </source>
</evidence>
<gene>
    <name evidence="3" type="ORF">BMERY_1000</name>
</gene>
<dbReference type="RefSeq" id="WP_033522007.1">
    <property type="nucleotide sequence ID" value="NZ_JGZC01000001.1"/>
</dbReference>
<evidence type="ECO:0000256" key="2">
    <source>
        <dbReference type="PIRSR" id="PIRSR018077-1"/>
    </source>
</evidence>
<name>A0A087BKE3_9BIFI</name>
<dbReference type="GO" id="GO:0010498">
    <property type="term" value="P:proteasomal protein catabolic process"/>
    <property type="evidence" value="ECO:0007669"/>
    <property type="project" value="InterPro"/>
</dbReference>
<proteinExistence type="inferred from homology"/>
<dbReference type="STRING" id="78345.BMERY_1000"/>
<dbReference type="GO" id="GO:0019941">
    <property type="term" value="P:modification-dependent protein catabolic process"/>
    <property type="evidence" value="ECO:0007669"/>
    <property type="project" value="InterPro"/>
</dbReference>